<comment type="caution">
    <text evidence="3">The sequence shown here is derived from an EMBL/GenBank/DDBJ whole genome shotgun (WGS) entry which is preliminary data.</text>
</comment>
<dbReference type="RefSeq" id="WP_126724315.1">
    <property type="nucleotide sequence ID" value="NZ_RYZH01000007.1"/>
</dbReference>
<dbReference type="Gene3D" id="1.10.287.1490">
    <property type="match status" value="1"/>
</dbReference>
<dbReference type="EMBL" id="RYZH01000007">
    <property type="protein sequence ID" value="RUL88827.1"/>
    <property type="molecule type" value="Genomic_DNA"/>
</dbReference>
<protein>
    <submittedName>
        <fullName evidence="3">Nucleic acid-binding protein</fullName>
    </submittedName>
</protein>
<evidence type="ECO:0000313" key="4">
    <source>
        <dbReference type="Proteomes" id="UP000280296"/>
    </source>
</evidence>
<dbReference type="InterPro" id="IPR003743">
    <property type="entry name" value="Zf-RING_7"/>
</dbReference>
<sequence length="237" mass="26639">MPATADDLRGLHELHRRASALRDRLESGPKTLAARLRGLEKRKADLEAAREALKKRKAEVQRQELQVQSQRTRVDDLRVKLNTVKKNDEYKAIMSEIAMINKAISHQEDAILELMQGVETASAELAAQEADVARFASEVEALRSDIETKTDAQRAQLKELEAAIAESEAVVPEDDRERYRRTVRGKGDDAFAAVDPHTRACHGCYQVATIQAISELMNADRLVYCKTCGRILYLIEE</sequence>
<reference evidence="3 4" key="2">
    <citation type="submission" date="2019-01" db="EMBL/GenBank/DDBJ databases">
        <title>Tautonia sociabilis, a novel thermotolerant planctomycete of Isosphaeraceae family, isolated from a 4000 m deep subterranean habitat.</title>
        <authorList>
            <person name="Kovaleva O.L."/>
            <person name="Elcheninov A.G."/>
            <person name="Van Heerden E."/>
            <person name="Toshchakov S.V."/>
            <person name="Novikov A."/>
            <person name="Bonch-Osmolovskaya E.A."/>
            <person name="Kublanov I.V."/>
        </authorList>
    </citation>
    <scope>NUCLEOTIDE SEQUENCE [LARGE SCALE GENOMIC DNA]</scope>
    <source>
        <strain evidence="3 4">GM2012</strain>
    </source>
</reference>
<organism evidence="3 4">
    <name type="scientific">Tautonia sociabilis</name>
    <dbReference type="NCBI Taxonomy" id="2080755"/>
    <lineage>
        <taxon>Bacteria</taxon>
        <taxon>Pseudomonadati</taxon>
        <taxon>Planctomycetota</taxon>
        <taxon>Planctomycetia</taxon>
        <taxon>Isosphaerales</taxon>
        <taxon>Isosphaeraceae</taxon>
        <taxon>Tautonia</taxon>
    </lineage>
</organism>
<name>A0A432MNS1_9BACT</name>
<proteinExistence type="predicted"/>
<keyword evidence="1" id="KW-0175">Coiled coil</keyword>
<keyword evidence="4" id="KW-1185">Reference proteome</keyword>
<reference evidence="3 4" key="1">
    <citation type="submission" date="2018-12" db="EMBL/GenBank/DDBJ databases">
        <authorList>
            <person name="Toschakov S.V."/>
        </authorList>
    </citation>
    <scope>NUCLEOTIDE SEQUENCE [LARGE SCALE GENOMIC DNA]</scope>
    <source>
        <strain evidence="3 4">GM2012</strain>
    </source>
</reference>
<accession>A0A432MNS1</accession>
<gene>
    <name evidence="3" type="ORF">TsocGM_05590</name>
</gene>
<feature type="coiled-coil region" evidence="1">
    <location>
        <begin position="36"/>
        <end position="80"/>
    </location>
</feature>
<dbReference type="Proteomes" id="UP000280296">
    <property type="component" value="Unassembled WGS sequence"/>
</dbReference>
<evidence type="ECO:0000313" key="3">
    <source>
        <dbReference type="EMBL" id="RUL88827.1"/>
    </source>
</evidence>
<evidence type="ECO:0000256" key="1">
    <source>
        <dbReference type="SAM" id="Coils"/>
    </source>
</evidence>
<feature type="coiled-coil region" evidence="1">
    <location>
        <begin position="118"/>
        <end position="170"/>
    </location>
</feature>
<dbReference type="AlphaFoldDB" id="A0A432MNS1"/>
<dbReference type="Pfam" id="PF02591">
    <property type="entry name" value="Zn_ribbon_9"/>
    <property type="match status" value="1"/>
</dbReference>
<evidence type="ECO:0000259" key="2">
    <source>
        <dbReference type="Pfam" id="PF02591"/>
    </source>
</evidence>
<feature type="domain" description="C4-type zinc ribbon" evidence="2">
    <location>
        <begin position="200"/>
        <end position="232"/>
    </location>
</feature>
<dbReference type="OrthoDB" id="260976at2"/>